<evidence type="ECO:0000256" key="1">
    <source>
        <dbReference type="SAM" id="MobiDB-lite"/>
    </source>
</evidence>
<feature type="region of interest" description="Disordered" evidence="1">
    <location>
        <begin position="1"/>
        <end position="66"/>
    </location>
</feature>
<feature type="compositionally biased region" description="Low complexity" evidence="1">
    <location>
        <begin position="18"/>
        <end position="29"/>
    </location>
</feature>
<organism evidence="2 3">
    <name type="scientific">Saguinus oedipus</name>
    <name type="common">Cotton-top tamarin</name>
    <name type="synonym">Oedipomidas oedipus</name>
    <dbReference type="NCBI Taxonomy" id="9490"/>
    <lineage>
        <taxon>Eukaryota</taxon>
        <taxon>Metazoa</taxon>
        <taxon>Chordata</taxon>
        <taxon>Craniata</taxon>
        <taxon>Vertebrata</taxon>
        <taxon>Euteleostomi</taxon>
        <taxon>Mammalia</taxon>
        <taxon>Eutheria</taxon>
        <taxon>Euarchontoglires</taxon>
        <taxon>Primates</taxon>
        <taxon>Haplorrhini</taxon>
        <taxon>Platyrrhini</taxon>
        <taxon>Cebidae</taxon>
        <taxon>Callitrichinae</taxon>
        <taxon>Saguinus</taxon>
    </lineage>
</organism>
<sequence>MWLPALRPVIGPVHSPASPSTPSSDGCSSQDAWGSCCGQVSWPGTHAGSSIQEPRPPPPSGKKTSK</sequence>
<keyword evidence="3" id="KW-1185">Reference proteome</keyword>
<gene>
    <name evidence="2" type="ORF">P7K49_012231</name>
</gene>
<evidence type="ECO:0000313" key="2">
    <source>
        <dbReference type="EMBL" id="KAK2112484.1"/>
    </source>
</evidence>
<protein>
    <submittedName>
        <fullName evidence="2">Uncharacterized protein</fullName>
    </submittedName>
</protein>
<name>A0ABQ9VSW6_SAGOE</name>
<dbReference type="Proteomes" id="UP001266305">
    <property type="component" value="Unassembled WGS sequence"/>
</dbReference>
<comment type="caution">
    <text evidence="2">The sequence shown here is derived from an EMBL/GenBank/DDBJ whole genome shotgun (WGS) entry which is preliminary data.</text>
</comment>
<reference evidence="2 3" key="1">
    <citation type="submission" date="2023-05" db="EMBL/GenBank/DDBJ databases">
        <title>B98-5 Cell Line De Novo Hybrid Assembly: An Optical Mapping Approach.</title>
        <authorList>
            <person name="Kananen K."/>
            <person name="Auerbach J.A."/>
            <person name="Kautto E."/>
            <person name="Blachly J.S."/>
        </authorList>
    </citation>
    <scope>NUCLEOTIDE SEQUENCE [LARGE SCALE GENOMIC DNA]</scope>
    <source>
        <strain evidence="2">B95-8</strain>
        <tissue evidence="2">Cell line</tissue>
    </source>
</reference>
<accession>A0ABQ9VSW6</accession>
<evidence type="ECO:0000313" key="3">
    <source>
        <dbReference type="Proteomes" id="UP001266305"/>
    </source>
</evidence>
<proteinExistence type="predicted"/>
<dbReference type="EMBL" id="JASSZA010000005">
    <property type="protein sequence ID" value="KAK2112484.1"/>
    <property type="molecule type" value="Genomic_DNA"/>
</dbReference>